<evidence type="ECO:0000256" key="5">
    <source>
        <dbReference type="ARBA" id="ARBA00022801"/>
    </source>
</evidence>
<comment type="caution">
    <text evidence="10">The sequence shown here is derived from an EMBL/GenBank/DDBJ whole genome shotgun (WGS) entry which is preliminary data.</text>
</comment>
<sequence>MTELTTRLLKEVFSHLVLPPKLPGKPFENPVLLLHELGRRLQKACVTLHPLVPGKIWNTLISSLNIIIRLNQDSLSRESLLEAFHLLAKGDNDNWLALHVLEQNAALLIHKDIGSQTVIFEAFEASAPAAIILQSSNALKWDFPGRAAEIRLRDFSDTTFQENLSDFLEQSSSTAFDRFAARAKKGEKAVVEVRDTPSPALISEMLMSLLEGMGNLTQVRRVHKRVRDDVVLEDSALPWRRSPYWLVLRVAVQRMLSSIFHDDIGTDRCHFKFIICMVLAQLLNDSVGISHPEQTLMLQAKLCRRLAKLESEKSQASASLRSVYEGFFEATHDFFKKTVTSAGDKVTNAWEEYKKGVTRKIPRLPTRILDNDTILRLSNSGKTLNWLLSQKLRTVHRITQIDQLSLGSGSISQVNELATCCSTLIDYEDSIKRLSQEASSDQESKCEKLSGAILNYLELAQNTYNGESQLMSRYLLNLFELWAVMDEAATAACPILLKYHPMLVPQALDILCFSTTGEMVRLLAVQKYLAKRVKTCGKKYGTIFDRPSHAHSFAAEFVRSTKPGSSMLDIGAKIDAASTLSKTTKVNQLNTLMAQYNRLTEAIQKGVCTCTREPDGTLNIHGCKKCWQKRSRKRLKIGIHEDFLPLPTPVNNRVQRDAILFELAIPQYLMDYRTTTWKLILLGSQALSNSENAPVIHLTEIKQLEPFWVSKPSSVLMLASRTKSFTQTHYSEMKLPKREEEILLPFGPNFSFYDSENGIWFEDLPSVPWYHHLLGSWLPRSISNPFEKPPQSTDNICSPSSYEIAANEVNCPPGMSTHEFSAYQRVLSGHRQRWLVLLVELGATNMNFSSCTTMSLINYISLQAGPYCQKSDFLRESHFVFQDYAFCQRMDEQLHKRLEVLAANWRETACMSVVITLGLRLYTLCPRDFKPKVFKLIQRIRAIISTWLTLLRDEVRSTEDGGVVYKAAEYAFWAALLCRQTFAIYLHDQGFVKLDEENACHFFRASIALSENLLVNLDQLSLDLKYLLKRDLLMSYSMRDLIQTWATSYSSALTDAIDETWVDVGSSRKRIFSTWKSLPSPDNSWLVSRTSATKTIAPQTVHYHRLQGHLLVDGKPLGRLPLEMRENASVQELFGRQHLLTRPSGLVGMEYQLVNDVHGHEIHFGSRDGAVLIRALFKGSLIEHVSRDIFREQTGVADLPSGLVDECVHWLNLNTGELQMRQKPQIWKEKWSNWILDVRRRQAIRKKARSRPILGGKATGMGSILIDPHSKVGSQIAGIFQGFEDVDKLTIYRPLAGSRYWVELKRLEVSFFVNIRGLLQSYQLHSEIDPIQDAGTLHGLTSQLVLRNVSNHRKRSVLVPIGAVYWEQQDIHTSVKVKNEGTYARFHINQVLGRLDCASEPLLLYLKALLHAMTSFPIPDGLTGRTGSEEARHCLIAASSQPWTPLQSPPQRILSMLERLGPRRHYYPPGSKIYQKVIWDHNLTMNIQHEILGTLVANIRQQSQKLETLQISTDTETEPPIEDVRATTHLHMRGIIRRQLYERVSNNEESKVLSLAAQDTTYRPRDRDSTSKGSCKVYRAIKALQDRNDGVPKLVKLEHLLRKRDVIGGFQHSSNTLDVQMILQSEIVPLWGSFVQACRSHGLSNSYITHFMMALLAFGEQSDINLIMWLVTQAKRSELGYSTTPPQQSLFIDFTVFEKPQTLQLRKLIISKQMPYQTFLTRIWKKQRHHKEPLEETMYESHVLSEADQIANLLINQWPAFPSSPEEFEGLTDQLTLRFFDINKAWMGLKPEMQRLLGNQELSAYLLQLDVKVEQLYESQDVITSEAQNRIWKSTPGALALTEAKAMKHPYQVPRLTAGLMTKSYVSNPSIVARMAERQIGKKRERAEQLLAPSAARAPPPEIAMLRGIIQPFLHKGSARDQYMMDLEASLDALMKDRVIRPSLEKAARVNDVSQEIAAAWDELDQLMETIRFSLFQDEADFAWLHAGNLWPCISRVALLEQLRSHTPMSLGKGMKEALVSCGIAITHLQRLLRIEDARFCGDNRRHDEEHIYEGHTNWAPIDNAEWLLLEIDNDMLIRESQIDVARAIISPSSGVNSVLQMNMGQGKTSCIVPMAVSVLADRRNLCRLIVPKALLFQTAQIIQSRLGGLVGRIVRHIPFTRRSPVNTETLERYQALHRSTLESGGVMLCLPEHILSFKLSGLQRLADNQPQTAQQMVEIQQWLDKSCRDILDESDFTLSAKTQLIYPSGPQTAVDGHPHRWLVVEELLSLVEGHTERLEKEFPDGVEVVRRHGGYPIIYFLRPEPEDFLNELLVNDVCEGRLSMLQLKDAYDRSARGDVEAIIRGANVTEDIWQRAIMSLTEDSFRLGSLHLLRGLISQRIILLCLKKRWNVQYGLHPERAPIAVPFEAKGVPSQTAEYGHPDTAILLTCLSFYQTGLTKAQIYRSLKQVVEADDSAAQFDRWISSCNTLPQSLQHWNLINPDDDAQVAQLWKHLRVDRNILNDYMNSFVFPVHAKQFSIKLQASGWDIPLMSNEDSLRNAEHAQNVTTGFSGTNDNKRMLPETIKQDDLPSLVQTNAEVLCYLMQDRNMRCIQATDWNGHHLTEEETLRLLHREKIRILIDAGAHILEMNNYDVAGAWLDIDTDAKGAVYFGKNNDILVRAKFQKTPMPLLASPFAENLESCVIYIDEGHTRGTDLKLPVHARGAVTLSLGQTKDQTVQAAMRLRQLGSTQSVTFVAPPEVYRSILDLRTEHTRGELIFESTHIVTSVDVVRWLLEQSCKFNEQMMPLHIAQGLNFCHRTNALWKHPEFLTDKSALKKLLGVIQLQEHQTLEQLYSTRFSAPQTDKTNFDFTQLQRFSSVLDNKRHTASSEALTPAAAFMEVEQEREVEFEVEQVREKQSDMQYTPRKFPGLAGFIKSFVVTGRLEAGGPYLQAFEFIGMTKIGRKFKVKKTASRLFVSREFANTTVNSKLQTEPDILRPVEWVLWSPSTETALVIISEELESIMPMLRDQKKPCVWLLCYAAPVTRSMQSFNSLVYYTIPSWTNDTLFPEFLAVEIGIVAGRLYFNYSEYKYLLFWLGIVSDEGRDEISNGRTFMTCGFPFKKALNFLQEWLTYRRQTLDILHTPMGFVCQRRSLYNSHSFFASNTSNFQNIHQIARFRNSSIDGQESDDNDNESVGMDDGLAVFEEQIENEGNNLGSLKYKGY</sequence>
<feature type="domain" description="DUF3645" evidence="8">
    <location>
        <begin position="2398"/>
        <end position="2430"/>
    </location>
</feature>
<evidence type="ECO:0000259" key="8">
    <source>
        <dbReference type="Pfam" id="PF12359"/>
    </source>
</evidence>
<dbReference type="Pfam" id="PF20255">
    <property type="entry name" value="DUF6606"/>
    <property type="match status" value="1"/>
</dbReference>
<dbReference type="PANTHER" id="PTHR13367">
    <property type="entry name" value="UBIQUITIN THIOESTERASE"/>
    <property type="match status" value="1"/>
</dbReference>
<dbReference type="InterPro" id="IPR022099">
    <property type="entry name" value="DUF3638"/>
</dbReference>
<dbReference type="GO" id="GO:0006508">
    <property type="term" value="P:proteolysis"/>
    <property type="evidence" value="ECO:0007669"/>
    <property type="project" value="UniProtKB-KW"/>
</dbReference>
<keyword evidence="4" id="KW-0833">Ubl conjugation pathway</keyword>
<evidence type="ECO:0000256" key="2">
    <source>
        <dbReference type="ARBA" id="ARBA00012759"/>
    </source>
</evidence>
<feature type="domain" description="DUF6606" evidence="9">
    <location>
        <begin position="12"/>
        <end position="284"/>
    </location>
</feature>
<dbReference type="Proteomes" id="UP000005426">
    <property type="component" value="Unassembled WGS sequence"/>
</dbReference>
<dbReference type="STRING" id="452589.G9NQJ2"/>
<reference evidence="10 11" key="1">
    <citation type="journal article" date="2011" name="Genome Biol.">
        <title>Comparative genome sequence analysis underscores mycoparasitism as the ancestral life style of Trichoderma.</title>
        <authorList>
            <person name="Kubicek C.P."/>
            <person name="Herrera-Estrella A."/>
            <person name="Seidl-Seiboth V."/>
            <person name="Martinez D.A."/>
            <person name="Druzhinina I.S."/>
            <person name="Thon M."/>
            <person name="Zeilinger S."/>
            <person name="Casas-Flores S."/>
            <person name="Horwitz B.A."/>
            <person name="Mukherjee P.K."/>
            <person name="Mukherjee M."/>
            <person name="Kredics L."/>
            <person name="Alcaraz L.D."/>
            <person name="Aerts A."/>
            <person name="Antal Z."/>
            <person name="Atanasova L."/>
            <person name="Cervantes-Badillo M.G."/>
            <person name="Challacombe J."/>
            <person name="Chertkov O."/>
            <person name="McCluskey K."/>
            <person name="Coulpier F."/>
            <person name="Deshpande N."/>
            <person name="von Doehren H."/>
            <person name="Ebbole D.J."/>
            <person name="Esquivel-Naranjo E.U."/>
            <person name="Fekete E."/>
            <person name="Flipphi M."/>
            <person name="Glaser F."/>
            <person name="Gomez-Rodriguez E.Y."/>
            <person name="Gruber S."/>
            <person name="Han C."/>
            <person name="Henrissat B."/>
            <person name="Hermosa R."/>
            <person name="Hernandez-Onate M."/>
            <person name="Karaffa L."/>
            <person name="Kosti I."/>
            <person name="Le Crom S."/>
            <person name="Lindquist E."/>
            <person name="Lucas S."/>
            <person name="Luebeck M."/>
            <person name="Luebeck P.S."/>
            <person name="Margeot A."/>
            <person name="Metz B."/>
            <person name="Misra M."/>
            <person name="Nevalainen H."/>
            <person name="Omann M."/>
            <person name="Packer N."/>
            <person name="Perrone G."/>
            <person name="Uresti-Rivera E.E."/>
            <person name="Salamov A."/>
            <person name="Schmoll M."/>
            <person name="Seiboth B."/>
            <person name="Shapiro H."/>
            <person name="Sukno S."/>
            <person name="Tamayo-Ramos J.A."/>
            <person name="Tisch D."/>
            <person name="Wiest A."/>
            <person name="Wilkinson H.H."/>
            <person name="Zhang M."/>
            <person name="Coutinho P.M."/>
            <person name="Kenerley C.M."/>
            <person name="Monte E."/>
            <person name="Baker S.E."/>
            <person name="Grigoriev I.V."/>
        </authorList>
    </citation>
    <scope>NUCLEOTIDE SEQUENCE [LARGE SCALE GENOMIC DNA]</scope>
    <source>
        <strain evidence="11">ATCC 20476 / IMI 206040</strain>
    </source>
</reference>
<dbReference type="InterPro" id="IPR051346">
    <property type="entry name" value="OTU_Deubiquitinase"/>
</dbReference>
<comment type="catalytic activity">
    <reaction evidence="1">
        <text>Thiol-dependent hydrolysis of ester, thioester, amide, peptide and isopeptide bonds formed by the C-terminal Gly of ubiquitin (a 76-residue protein attached to proteins as an intracellular targeting signal).</text>
        <dbReference type="EC" id="3.4.19.12"/>
    </reaction>
</comment>
<gene>
    <name evidence="10" type="ORF">TRIATDRAFT_291137</name>
</gene>
<evidence type="ECO:0000256" key="3">
    <source>
        <dbReference type="ARBA" id="ARBA00022670"/>
    </source>
</evidence>
<dbReference type="EMBL" id="ABDG02000021">
    <property type="protein sequence ID" value="EHK46815.1"/>
    <property type="molecule type" value="Genomic_DNA"/>
</dbReference>
<dbReference type="EC" id="3.4.19.12" evidence="2"/>
<evidence type="ECO:0000256" key="6">
    <source>
        <dbReference type="ARBA" id="ARBA00022807"/>
    </source>
</evidence>
<keyword evidence="5" id="KW-0378">Hydrolase</keyword>
<keyword evidence="3" id="KW-0645">Protease</keyword>
<evidence type="ECO:0000259" key="7">
    <source>
        <dbReference type="Pfam" id="PF12340"/>
    </source>
</evidence>
<dbReference type="HOGENOM" id="CLU_000211_1_0_1"/>
<protein>
    <recommendedName>
        <fullName evidence="2">ubiquitinyl hydrolase 1</fullName>
        <ecNumber evidence="2">3.4.19.12</ecNumber>
    </recommendedName>
</protein>
<evidence type="ECO:0000259" key="9">
    <source>
        <dbReference type="Pfam" id="PF20255"/>
    </source>
</evidence>
<dbReference type="Pfam" id="PF12359">
    <property type="entry name" value="DUF3645"/>
    <property type="match status" value="1"/>
</dbReference>
<dbReference type="Pfam" id="PF12340">
    <property type="entry name" value="DUF3638"/>
    <property type="match status" value="1"/>
</dbReference>
<evidence type="ECO:0000256" key="4">
    <source>
        <dbReference type="ARBA" id="ARBA00022786"/>
    </source>
</evidence>
<keyword evidence="11" id="KW-1185">Reference proteome</keyword>
<accession>G9NQJ2</accession>
<evidence type="ECO:0000256" key="1">
    <source>
        <dbReference type="ARBA" id="ARBA00000707"/>
    </source>
</evidence>
<dbReference type="InterPro" id="IPR046541">
    <property type="entry name" value="DUF6606"/>
</dbReference>
<name>G9NQJ2_HYPAI</name>
<dbReference type="OrthoDB" id="3182339at2759"/>
<proteinExistence type="predicted"/>
<dbReference type="eggNOG" id="ENOG502QUFK">
    <property type="taxonomic scope" value="Eukaryota"/>
</dbReference>
<evidence type="ECO:0000313" key="11">
    <source>
        <dbReference type="Proteomes" id="UP000005426"/>
    </source>
</evidence>
<dbReference type="InterPro" id="IPR022105">
    <property type="entry name" value="DUF3645"/>
</dbReference>
<keyword evidence="6" id="KW-0788">Thiol protease</keyword>
<dbReference type="PANTHER" id="PTHR13367:SF33">
    <property type="entry name" value="P-LOOP CONTAINING NUCLEOSIDE TRIPHOSPHATE HYDROLASE PROTEIN"/>
    <property type="match status" value="1"/>
</dbReference>
<dbReference type="GO" id="GO:0004843">
    <property type="term" value="F:cysteine-type deubiquitinase activity"/>
    <property type="evidence" value="ECO:0007669"/>
    <property type="project" value="UniProtKB-EC"/>
</dbReference>
<organism evidence="10 11">
    <name type="scientific">Hypocrea atroviridis (strain ATCC 20476 / IMI 206040)</name>
    <name type="common">Trichoderma atroviride</name>
    <dbReference type="NCBI Taxonomy" id="452589"/>
    <lineage>
        <taxon>Eukaryota</taxon>
        <taxon>Fungi</taxon>
        <taxon>Dikarya</taxon>
        <taxon>Ascomycota</taxon>
        <taxon>Pezizomycotina</taxon>
        <taxon>Sordariomycetes</taxon>
        <taxon>Hypocreomycetidae</taxon>
        <taxon>Hypocreales</taxon>
        <taxon>Hypocreaceae</taxon>
        <taxon>Trichoderma</taxon>
    </lineage>
</organism>
<evidence type="ECO:0000313" key="10">
    <source>
        <dbReference type="EMBL" id="EHK46815.1"/>
    </source>
</evidence>
<feature type="domain" description="DUF3638" evidence="7">
    <location>
        <begin position="2056"/>
        <end position="2279"/>
    </location>
</feature>
<dbReference type="OMA" id="DIMHTPM"/>